<name>A0A0N9Q967_9VIRU</name>
<keyword evidence="2" id="KW-1185">Reference proteome</keyword>
<dbReference type="EMBL" id="KT820662">
    <property type="protein sequence ID" value="ALH22955.1"/>
    <property type="molecule type" value="Genomic_DNA"/>
</dbReference>
<dbReference type="KEGG" id="vg:26048916"/>
<organism evidence="1 2">
    <name type="scientific">Chrysochromulina ericina virus CeV-01B</name>
    <dbReference type="NCBI Taxonomy" id="3070830"/>
    <lineage>
        <taxon>Viruses</taxon>
        <taxon>Varidnaviria</taxon>
        <taxon>Bamfordvirae</taxon>
        <taxon>Nucleocytoviricota</taxon>
        <taxon>Megaviricetes</taxon>
        <taxon>Imitervirales</taxon>
        <taxon>Mesomimiviridae</taxon>
        <taxon>Tethysvirus</taxon>
        <taxon>Tethysvirus raunefjordenense</taxon>
    </lineage>
</organism>
<reference evidence="1 2" key="1">
    <citation type="journal article" date="2015" name="Genome Announc.">
        <title>The 474-Kilobase-Pair Complete Genome Sequence of CeV-01B, a Virus Infecting Haptolina (Chrysochromulina) ericina (Prymnesiophyceae).</title>
        <authorList>
            <person name="Gallot-Lavallee L."/>
            <person name="Pagarete A."/>
            <person name="Legendre M."/>
            <person name="Santini S."/>
            <person name="Sandaa R.A."/>
            <person name="Himmelbauer H."/>
            <person name="Ogata H."/>
            <person name="Bratbak G."/>
            <person name="Claverie J.M."/>
        </authorList>
    </citation>
    <scope>NUCLEOTIDE SEQUENCE [LARGE SCALE GENOMIC DNA]</scope>
    <source>
        <strain evidence="1">CeV-01B</strain>
    </source>
</reference>
<protein>
    <submittedName>
        <fullName evidence="1">Uncharacterized protein</fullName>
    </submittedName>
</protein>
<accession>A0A0N9Q967</accession>
<sequence length="109" mass="13392">MSNQVFKKIIPNNMLSDLLKEICDKKDDYYILNRIAFKKAEYYNLFDKLINELKDYYHNSKQFYLTRKLTYNFFLTIIRQLCKSLNVSFNTKIYYCKSVYDITYHIYIN</sequence>
<evidence type="ECO:0000313" key="2">
    <source>
        <dbReference type="Proteomes" id="UP000203826"/>
    </source>
</evidence>
<dbReference type="Proteomes" id="UP000203826">
    <property type="component" value="Segment"/>
</dbReference>
<evidence type="ECO:0000313" key="1">
    <source>
        <dbReference type="EMBL" id="ALH22955.1"/>
    </source>
</evidence>
<proteinExistence type="predicted"/>
<gene>
    <name evidence="1" type="ORF">ceV_049</name>
</gene>